<sequence>MSKRVSDNLKQALANYAQKPLADFTKPQLTEIVHALLNQRHGPLTETERNAIMVDMLKAPKIDAAPNR</sequence>
<evidence type="ECO:0000313" key="1">
    <source>
        <dbReference type="EMBL" id="KKM93855.1"/>
    </source>
</evidence>
<protein>
    <submittedName>
        <fullName evidence="1">Uncharacterized protein</fullName>
    </submittedName>
</protein>
<proteinExistence type="predicted"/>
<accession>A0A0F9NYD9</accession>
<comment type="caution">
    <text evidence="1">The sequence shown here is derived from an EMBL/GenBank/DDBJ whole genome shotgun (WGS) entry which is preliminary data.</text>
</comment>
<name>A0A0F9NYD9_9ZZZZ</name>
<dbReference type="EMBL" id="LAZR01006215">
    <property type="protein sequence ID" value="KKM93855.1"/>
    <property type="molecule type" value="Genomic_DNA"/>
</dbReference>
<organism evidence="1">
    <name type="scientific">marine sediment metagenome</name>
    <dbReference type="NCBI Taxonomy" id="412755"/>
    <lineage>
        <taxon>unclassified sequences</taxon>
        <taxon>metagenomes</taxon>
        <taxon>ecological metagenomes</taxon>
    </lineage>
</organism>
<dbReference type="AlphaFoldDB" id="A0A0F9NYD9"/>
<reference evidence="1" key="1">
    <citation type="journal article" date="2015" name="Nature">
        <title>Complex archaea that bridge the gap between prokaryotes and eukaryotes.</title>
        <authorList>
            <person name="Spang A."/>
            <person name="Saw J.H."/>
            <person name="Jorgensen S.L."/>
            <person name="Zaremba-Niedzwiedzka K."/>
            <person name="Martijn J."/>
            <person name="Lind A.E."/>
            <person name="van Eijk R."/>
            <person name="Schleper C."/>
            <person name="Guy L."/>
            <person name="Ettema T.J."/>
        </authorList>
    </citation>
    <scope>NUCLEOTIDE SEQUENCE</scope>
</reference>
<gene>
    <name evidence="1" type="ORF">LCGC14_1204210</name>
</gene>